<dbReference type="GO" id="GO:0016747">
    <property type="term" value="F:acyltransferase activity, transferring groups other than amino-acyl groups"/>
    <property type="evidence" value="ECO:0007669"/>
    <property type="project" value="InterPro"/>
</dbReference>
<dbReference type="InterPro" id="IPR016181">
    <property type="entry name" value="Acyl_CoA_acyltransferase"/>
</dbReference>
<reference evidence="2 3" key="1">
    <citation type="submission" date="2018-03" db="EMBL/GenBank/DDBJ databases">
        <title>Genomic Encyclopedia of Archaeal and Bacterial Type Strains, Phase II (KMG-II): from individual species to whole genera.</title>
        <authorList>
            <person name="Goeker M."/>
        </authorList>
    </citation>
    <scope>NUCLEOTIDE SEQUENCE [LARGE SCALE GENOMIC DNA]</scope>
    <source>
        <strain evidence="2 3">DSM 44720</strain>
    </source>
</reference>
<comment type="caution">
    <text evidence="2">The sequence shown here is derived from an EMBL/GenBank/DDBJ whole genome shotgun (WGS) entry which is preliminary data.</text>
</comment>
<dbReference type="EMBL" id="PVTF01000015">
    <property type="protein sequence ID" value="PRY34778.1"/>
    <property type="molecule type" value="Genomic_DNA"/>
</dbReference>
<dbReference type="Gene3D" id="3.40.630.30">
    <property type="match status" value="1"/>
</dbReference>
<evidence type="ECO:0000259" key="1">
    <source>
        <dbReference type="PROSITE" id="PS51186"/>
    </source>
</evidence>
<dbReference type="CDD" id="cd04301">
    <property type="entry name" value="NAT_SF"/>
    <property type="match status" value="1"/>
</dbReference>
<organism evidence="2 3">
    <name type="scientific">Umezawaea tangerina</name>
    <dbReference type="NCBI Taxonomy" id="84725"/>
    <lineage>
        <taxon>Bacteria</taxon>
        <taxon>Bacillati</taxon>
        <taxon>Actinomycetota</taxon>
        <taxon>Actinomycetes</taxon>
        <taxon>Pseudonocardiales</taxon>
        <taxon>Pseudonocardiaceae</taxon>
        <taxon>Umezawaea</taxon>
    </lineage>
</organism>
<evidence type="ECO:0000313" key="2">
    <source>
        <dbReference type="EMBL" id="PRY34778.1"/>
    </source>
</evidence>
<dbReference type="AlphaFoldDB" id="A0A2T0SN01"/>
<dbReference type="PROSITE" id="PS51186">
    <property type="entry name" value="GNAT"/>
    <property type="match status" value="1"/>
</dbReference>
<protein>
    <recommendedName>
        <fullName evidence="1">N-acetyltransferase domain-containing protein</fullName>
    </recommendedName>
</protein>
<dbReference type="Proteomes" id="UP000239494">
    <property type="component" value="Unassembled WGS sequence"/>
</dbReference>
<accession>A0A2T0SN01</accession>
<dbReference type="RefSeq" id="WP_106194173.1">
    <property type="nucleotide sequence ID" value="NZ_PVTF01000015.1"/>
</dbReference>
<evidence type="ECO:0000313" key="3">
    <source>
        <dbReference type="Proteomes" id="UP000239494"/>
    </source>
</evidence>
<name>A0A2T0SN01_9PSEU</name>
<proteinExistence type="predicted"/>
<gene>
    <name evidence="2" type="ORF">CLV43_11554</name>
</gene>
<dbReference type="SUPFAM" id="SSF55729">
    <property type="entry name" value="Acyl-CoA N-acyltransferases (Nat)"/>
    <property type="match status" value="1"/>
</dbReference>
<dbReference type="InterPro" id="IPR000182">
    <property type="entry name" value="GNAT_dom"/>
</dbReference>
<feature type="domain" description="N-acetyltransferase" evidence="1">
    <location>
        <begin position="116"/>
        <end position="255"/>
    </location>
</feature>
<keyword evidence="3" id="KW-1185">Reference proteome</keyword>
<sequence length="255" mass="27009">MDEQAVLAAFDEQVRRHPSTDGRVEHDTDVIRSFGQGWTGVEWSSLDAARADGVIAAQITAFGARPWEWKHYDYDEPADLPARLVAAGLTPQPPETLLVAEIADMPSDTTPPDGVTLVPVVDRTGIDDLVAVHDAVFGGDHSPVGRALLDGITSSPSTVAAVVAMAGATPVSAARVEFHPGTDFASLWGGGTLPSWRGRGVFRALVAHRATLAAARGYRYLQVDATPDSRPILRRLGFVELATTTPFTHPGTGAA</sequence>
<dbReference type="Pfam" id="PF00583">
    <property type="entry name" value="Acetyltransf_1"/>
    <property type="match status" value="1"/>
</dbReference>
<dbReference type="OrthoDB" id="164800at2"/>